<organism evidence="2 3">
    <name type="scientific">Candidatus Mycosynbacter amalyticus</name>
    <dbReference type="NCBI Taxonomy" id="2665156"/>
    <lineage>
        <taxon>Bacteria</taxon>
        <taxon>Candidatus Saccharimonadota</taxon>
        <taxon>Candidatus Saccharimonadota incertae sedis</taxon>
        <taxon>Candidatus Mycosynbacter</taxon>
    </lineage>
</organism>
<protein>
    <submittedName>
        <fullName evidence="2">DUF3105 domain-containing protein</fullName>
    </submittedName>
</protein>
<proteinExistence type="predicted"/>
<dbReference type="RefSeq" id="WP_260762747.1">
    <property type="nucleotide sequence ID" value="NZ_CP045921.1"/>
</dbReference>
<name>A0A857MPJ6_9BACT</name>
<keyword evidence="3" id="KW-1185">Reference proteome</keyword>
<dbReference type="InterPro" id="IPR021454">
    <property type="entry name" value="DUF3105"/>
</dbReference>
<dbReference type="Proteomes" id="UP001059824">
    <property type="component" value="Chromosome"/>
</dbReference>
<gene>
    <name evidence="2" type="ORF">GII36_04090</name>
</gene>
<accession>A0A857MPJ6</accession>
<dbReference type="Pfam" id="PF11303">
    <property type="entry name" value="DUF3105"/>
    <property type="match status" value="1"/>
</dbReference>
<sequence length="172" mass="19012">MKIRTLPIVLAVVILGFTGAIIAAKANKPPEPPRPGVEQSDHGREHVDSKKYGGDQPPTSGAHANPVSWGVYDTEVRDDQLVHNMEHGGIYISYQPSLPKDQVDKLTRLLSAPFANPKFQPTKIVLAPRATNKSPIELSSWRRSETLLAYDQQKIEDYVARNLGKSPEPLAR</sequence>
<dbReference type="EMBL" id="CP045921">
    <property type="protein sequence ID" value="QHN43011.1"/>
    <property type="molecule type" value="Genomic_DNA"/>
</dbReference>
<evidence type="ECO:0000313" key="2">
    <source>
        <dbReference type="EMBL" id="QHN43011.1"/>
    </source>
</evidence>
<feature type="region of interest" description="Disordered" evidence="1">
    <location>
        <begin position="25"/>
        <end position="68"/>
    </location>
</feature>
<dbReference type="AlphaFoldDB" id="A0A857MPJ6"/>
<dbReference type="KEGG" id="mama:GII36_04090"/>
<reference evidence="2" key="1">
    <citation type="journal article" date="2021" name="Nat. Microbiol.">
        <title>Cocultivation of an ultrasmall environmental parasitic bacterium with lytic ability against bacteria associated with wastewater foams.</title>
        <authorList>
            <person name="Batinovic S."/>
            <person name="Rose J.J.A."/>
            <person name="Ratcliffe J."/>
            <person name="Seviour R.J."/>
            <person name="Petrovski S."/>
        </authorList>
    </citation>
    <scope>NUCLEOTIDE SEQUENCE</scope>
    <source>
        <strain evidence="2">JR1</strain>
    </source>
</reference>
<feature type="compositionally biased region" description="Basic and acidic residues" evidence="1">
    <location>
        <begin position="39"/>
        <end position="53"/>
    </location>
</feature>
<evidence type="ECO:0000256" key="1">
    <source>
        <dbReference type="SAM" id="MobiDB-lite"/>
    </source>
</evidence>
<evidence type="ECO:0000313" key="3">
    <source>
        <dbReference type="Proteomes" id="UP001059824"/>
    </source>
</evidence>